<keyword evidence="11" id="KW-1185">Reference proteome</keyword>
<comment type="pathway">
    <text evidence="7">Porphyrin-containing compound metabolism; siroheme biosynthesis; precorrin-2 from uroporphyrinogen III: step 1/1.</text>
</comment>
<dbReference type="EC" id="2.1.1.107" evidence="2"/>
<evidence type="ECO:0000256" key="7">
    <source>
        <dbReference type="ARBA" id="ARBA00025705"/>
    </source>
</evidence>
<dbReference type="PROSITE" id="PS00840">
    <property type="entry name" value="SUMT_2"/>
    <property type="match status" value="1"/>
</dbReference>
<dbReference type="InterPro" id="IPR050161">
    <property type="entry name" value="Siro_Cobalamin_biosynth"/>
</dbReference>
<dbReference type="InterPro" id="IPR014776">
    <property type="entry name" value="4pyrrole_Mease_sub2"/>
</dbReference>
<dbReference type="GO" id="GO:0032259">
    <property type="term" value="P:methylation"/>
    <property type="evidence" value="ECO:0007669"/>
    <property type="project" value="UniProtKB-KW"/>
</dbReference>
<dbReference type="PANTHER" id="PTHR45790">
    <property type="entry name" value="SIROHEME SYNTHASE-RELATED"/>
    <property type="match status" value="1"/>
</dbReference>
<dbReference type="InterPro" id="IPR006366">
    <property type="entry name" value="CobA/CysG_C"/>
</dbReference>
<dbReference type="PANTHER" id="PTHR45790:SF3">
    <property type="entry name" value="S-ADENOSYL-L-METHIONINE-DEPENDENT UROPORPHYRINOGEN III METHYLTRANSFERASE, CHLOROPLASTIC"/>
    <property type="match status" value="1"/>
</dbReference>
<dbReference type="EMBL" id="FOXQ01000016">
    <property type="protein sequence ID" value="SFQ51146.1"/>
    <property type="molecule type" value="Genomic_DNA"/>
</dbReference>
<dbReference type="PROSITE" id="PS00839">
    <property type="entry name" value="SUMT_1"/>
    <property type="match status" value="1"/>
</dbReference>
<dbReference type="STRING" id="1465490.SAMN05444277_11649"/>
<keyword evidence="4 8" id="KW-0808">Transferase</keyword>
<dbReference type="InterPro" id="IPR003043">
    <property type="entry name" value="Uropor_MeTrfase_CS"/>
</dbReference>
<reference evidence="10 11" key="1">
    <citation type="submission" date="2016-10" db="EMBL/GenBank/DDBJ databases">
        <authorList>
            <person name="de Groot N.N."/>
        </authorList>
    </citation>
    <scope>NUCLEOTIDE SEQUENCE [LARGE SCALE GENOMIC DNA]</scope>
    <source>
        <strain evidence="10 11">DSM 28286</strain>
    </source>
</reference>
<evidence type="ECO:0000256" key="5">
    <source>
        <dbReference type="ARBA" id="ARBA00022691"/>
    </source>
</evidence>
<organism evidence="10 11">
    <name type="scientific">Parafilimonas terrae</name>
    <dbReference type="NCBI Taxonomy" id="1465490"/>
    <lineage>
        <taxon>Bacteria</taxon>
        <taxon>Pseudomonadati</taxon>
        <taxon>Bacteroidota</taxon>
        <taxon>Chitinophagia</taxon>
        <taxon>Chitinophagales</taxon>
        <taxon>Chitinophagaceae</taxon>
        <taxon>Parafilimonas</taxon>
    </lineage>
</organism>
<dbReference type="Gene3D" id="3.40.1010.10">
    <property type="entry name" value="Cobalt-precorrin-4 Transmethylase, Domain 1"/>
    <property type="match status" value="1"/>
</dbReference>
<name>A0A1I5Z3T5_9BACT</name>
<dbReference type="GO" id="GO:0004851">
    <property type="term" value="F:uroporphyrin-III C-methyltransferase activity"/>
    <property type="evidence" value="ECO:0007669"/>
    <property type="project" value="UniProtKB-EC"/>
</dbReference>
<evidence type="ECO:0000313" key="11">
    <source>
        <dbReference type="Proteomes" id="UP000199031"/>
    </source>
</evidence>
<keyword evidence="6" id="KW-0627">Porphyrin biosynthesis</keyword>
<feature type="domain" description="Tetrapyrrole methylase" evidence="9">
    <location>
        <begin position="15"/>
        <end position="226"/>
    </location>
</feature>
<dbReference type="AlphaFoldDB" id="A0A1I5Z3T5"/>
<dbReference type="InterPro" id="IPR000878">
    <property type="entry name" value="4pyrrol_Mease"/>
</dbReference>
<keyword evidence="5" id="KW-0949">S-adenosyl-L-methionine</keyword>
<dbReference type="FunFam" id="3.40.1010.10:FF:000001">
    <property type="entry name" value="Siroheme synthase"/>
    <property type="match status" value="1"/>
</dbReference>
<evidence type="ECO:0000256" key="4">
    <source>
        <dbReference type="ARBA" id="ARBA00022679"/>
    </source>
</evidence>
<gene>
    <name evidence="10" type="ORF">SAMN05444277_11649</name>
</gene>
<dbReference type="Pfam" id="PF00590">
    <property type="entry name" value="TP_methylase"/>
    <property type="match status" value="1"/>
</dbReference>
<protein>
    <recommendedName>
        <fullName evidence="2">uroporphyrinogen-III C-methyltransferase</fullName>
        <ecNumber evidence="2">2.1.1.107</ecNumber>
    </recommendedName>
</protein>
<dbReference type="NCBIfam" id="NF004790">
    <property type="entry name" value="PRK06136.1"/>
    <property type="match status" value="1"/>
</dbReference>
<evidence type="ECO:0000256" key="2">
    <source>
        <dbReference type="ARBA" id="ARBA00012162"/>
    </source>
</evidence>
<dbReference type="InterPro" id="IPR014777">
    <property type="entry name" value="4pyrrole_Mease_sub1"/>
</dbReference>
<evidence type="ECO:0000256" key="8">
    <source>
        <dbReference type="RuleBase" id="RU003960"/>
    </source>
</evidence>
<dbReference type="SUPFAM" id="SSF53790">
    <property type="entry name" value="Tetrapyrrole methylase"/>
    <property type="match status" value="1"/>
</dbReference>
<dbReference type="OrthoDB" id="9815856at2"/>
<evidence type="ECO:0000256" key="3">
    <source>
        <dbReference type="ARBA" id="ARBA00022603"/>
    </source>
</evidence>
<keyword evidence="3 8" id="KW-0489">Methyltransferase</keyword>
<dbReference type="CDD" id="cd11642">
    <property type="entry name" value="SUMT"/>
    <property type="match status" value="1"/>
</dbReference>
<dbReference type="Proteomes" id="UP000199031">
    <property type="component" value="Unassembled WGS sequence"/>
</dbReference>
<evidence type="ECO:0000256" key="1">
    <source>
        <dbReference type="ARBA" id="ARBA00005879"/>
    </source>
</evidence>
<accession>A0A1I5Z3T5</accession>
<dbReference type="Gene3D" id="3.30.950.10">
    <property type="entry name" value="Methyltransferase, Cobalt-precorrin-4 Transmethylase, Domain 2"/>
    <property type="match status" value="1"/>
</dbReference>
<proteinExistence type="inferred from homology"/>
<evidence type="ECO:0000256" key="6">
    <source>
        <dbReference type="ARBA" id="ARBA00023244"/>
    </source>
</evidence>
<comment type="similarity">
    <text evidence="1 8">Belongs to the precorrin methyltransferase family.</text>
</comment>
<evidence type="ECO:0000313" key="10">
    <source>
        <dbReference type="EMBL" id="SFQ51146.1"/>
    </source>
</evidence>
<dbReference type="InterPro" id="IPR035996">
    <property type="entry name" value="4pyrrol_Methylase_sf"/>
</dbReference>
<dbReference type="NCBIfam" id="TIGR01469">
    <property type="entry name" value="cobA_cysG_Cterm"/>
    <property type="match status" value="1"/>
</dbReference>
<dbReference type="RefSeq" id="WP_090662642.1">
    <property type="nucleotide sequence ID" value="NZ_FOXQ01000016.1"/>
</dbReference>
<sequence>MSNAPTEAQSANTGKIYFIGSGPGNPDLITVKGANLLAQAEVIITDRLAGDEIIGRYANPNAIIIDVGKQGGNEKSYKQSDINKLLVQFANLYEKVVRLKGGDIAFFSNVYDELQTLAYNNIAYEIVPGITAASGASAFTGVPLTARGFASGVKLLTHFNNSIIDKESWKQLAAFKETLVFYMSSNNLASIIEQLINAGADKSIPFLVIEQATTPNQRVHAFTLQSFPAEPIQFNSPSIIIMGKVAGLHENFSWYKNNSVAGENYFRSVEEATAYLKINPFITRPVEGAQKITENVD</sequence>
<dbReference type="GO" id="GO:0019354">
    <property type="term" value="P:siroheme biosynthetic process"/>
    <property type="evidence" value="ECO:0007669"/>
    <property type="project" value="InterPro"/>
</dbReference>
<evidence type="ECO:0000259" key="9">
    <source>
        <dbReference type="Pfam" id="PF00590"/>
    </source>
</evidence>